<dbReference type="FunFam" id="3.90.1170.10:FF:000005">
    <property type="entry name" value="39S ribosomal protein L16, mitochondrial"/>
    <property type="match status" value="1"/>
</dbReference>
<evidence type="ECO:0000313" key="12">
    <source>
        <dbReference type="Proteomes" id="UP000694429"/>
    </source>
</evidence>
<feature type="compositionally biased region" description="Low complexity" evidence="10">
    <location>
        <begin position="49"/>
        <end position="66"/>
    </location>
</feature>
<dbReference type="CDD" id="cd01433">
    <property type="entry name" value="Ribosomal_L16_L10e"/>
    <property type="match status" value="1"/>
</dbReference>
<dbReference type="Ensembl" id="ENSCAFT00030048114.1">
    <property type="protein sequence ID" value="ENSCAFP00030042096.1"/>
    <property type="gene ID" value="ENSCAFG00030026025.1"/>
</dbReference>
<keyword evidence="3" id="KW-0809">Transit peptide</keyword>
<dbReference type="SUPFAM" id="SSF54686">
    <property type="entry name" value="Ribosomal protein L16p/L10e"/>
    <property type="match status" value="1"/>
</dbReference>
<comment type="subcellular location">
    <subcellularLocation>
        <location evidence="1">Mitochondrion</location>
    </subcellularLocation>
</comment>
<dbReference type="OrthoDB" id="268521at2759"/>
<keyword evidence="4 9" id="KW-0689">Ribosomal protein</keyword>
<dbReference type="GO" id="GO:0019843">
    <property type="term" value="F:rRNA binding"/>
    <property type="evidence" value="ECO:0007669"/>
    <property type="project" value="InterPro"/>
</dbReference>
<dbReference type="Pfam" id="PF00252">
    <property type="entry name" value="Ribosomal_L16"/>
    <property type="match status" value="1"/>
</dbReference>
<feature type="region of interest" description="Disordered" evidence="10">
    <location>
        <begin position="1"/>
        <end position="84"/>
    </location>
</feature>
<protein>
    <recommendedName>
        <fullName evidence="7">Large ribosomal subunit protein uL16m</fullName>
    </recommendedName>
    <alternativeName>
        <fullName evidence="8">39S ribosomal protein L16, mitochondrial</fullName>
    </alternativeName>
</protein>
<gene>
    <name evidence="11" type="primary">MRPL16</name>
</gene>
<dbReference type="Proteomes" id="UP000694429">
    <property type="component" value="Chromosome 21"/>
</dbReference>
<sequence length="422" mass="44457">HRRNPSAAARVPPLPPGLSGGGPAPTSLPARWVQRGAEVAVEPGRPVARGHVAAAGSGRGAAPAGADVRSGARGASSPPVLPARPAEAPLALGLPAPATAGTGAGGALPGGGGGAGVGGEGRGGSLGEGRGGRWKGCGAQGSWGEGSGVHGDVPPSPPPSAPVCPGLPRLRCGLSCPARGRRVSLPFPLGPRAAPPARAGLKTLLPVPTFEDVSIPEKPKLRFVERVPLVPKVRREPKNLSDIRGPSTEATEFTEGNFAILALGGGYLHWGHFEMMRLTINRSMDPKNMFALWRVPAPFKPITRKGVGQRMGGGKGAIDHYVTPVKAGRLIVELGGRCEFKEVQGFLDQVAHKLPFTAKAVSRETLEKMRRDQEEREQNNQNPWTFERIVTANMLGIRKYLSPYDLTQKGRYWGKFYMPERV</sequence>
<evidence type="ECO:0000256" key="9">
    <source>
        <dbReference type="RuleBase" id="RU004413"/>
    </source>
</evidence>
<evidence type="ECO:0000256" key="1">
    <source>
        <dbReference type="ARBA" id="ARBA00004173"/>
    </source>
</evidence>
<organism evidence="11 12">
    <name type="scientific">Canis lupus familiaris</name>
    <name type="common">Dog</name>
    <name type="synonym">Canis familiaris</name>
    <dbReference type="NCBI Taxonomy" id="9615"/>
    <lineage>
        <taxon>Eukaryota</taxon>
        <taxon>Metazoa</taxon>
        <taxon>Chordata</taxon>
        <taxon>Craniata</taxon>
        <taxon>Vertebrata</taxon>
        <taxon>Euteleostomi</taxon>
        <taxon>Mammalia</taxon>
        <taxon>Eutheria</taxon>
        <taxon>Laurasiatheria</taxon>
        <taxon>Carnivora</taxon>
        <taxon>Caniformia</taxon>
        <taxon>Canidae</taxon>
        <taxon>Canis</taxon>
    </lineage>
</organism>
<feature type="region of interest" description="Disordered" evidence="10">
    <location>
        <begin position="103"/>
        <end position="159"/>
    </location>
</feature>
<dbReference type="GO" id="GO:0005743">
    <property type="term" value="C:mitochondrial inner membrane"/>
    <property type="evidence" value="ECO:0007669"/>
    <property type="project" value="UniProtKB-ARBA"/>
</dbReference>
<reference evidence="11" key="1">
    <citation type="submission" date="2019-03" db="EMBL/GenBank/DDBJ databases">
        <authorList>
            <person name="Warren W.C."/>
            <person name="Johnson G.S."/>
        </authorList>
    </citation>
    <scope>NUCLEOTIDE SEQUENCE [LARGE SCALE GENOMIC DNA]</scope>
    <source>
        <strain evidence="11">Basenji</strain>
    </source>
</reference>
<proteinExistence type="inferred from homology"/>
<name>A0A8C0PI26_CANLF</name>
<dbReference type="GO" id="GO:0003735">
    <property type="term" value="F:structural constituent of ribosome"/>
    <property type="evidence" value="ECO:0007669"/>
    <property type="project" value="InterPro"/>
</dbReference>
<dbReference type="InterPro" id="IPR000114">
    <property type="entry name" value="Ribosomal_uL16_bact-type"/>
</dbReference>
<dbReference type="Gene3D" id="3.90.1170.10">
    <property type="entry name" value="Ribosomal protein L10e/L16"/>
    <property type="match status" value="1"/>
</dbReference>
<feature type="compositionally biased region" description="Gly residues" evidence="10">
    <location>
        <begin position="103"/>
        <end position="149"/>
    </location>
</feature>
<dbReference type="InterPro" id="IPR047873">
    <property type="entry name" value="Ribosomal_uL16"/>
</dbReference>
<accession>A0A8C0PI26</accession>
<dbReference type="InterPro" id="IPR036920">
    <property type="entry name" value="Ribosomal_uL16_sf"/>
</dbReference>
<reference evidence="11" key="2">
    <citation type="submission" date="2025-08" db="UniProtKB">
        <authorList>
            <consortium name="Ensembl"/>
        </authorList>
    </citation>
    <scope>IDENTIFICATION</scope>
</reference>
<evidence type="ECO:0000256" key="3">
    <source>
        <dbReference type="ARBA" id="ARBA00022946"/>
    </source>
</evidence>
<keyword evidence="5" id="KW-0496">Mitochondrion</keyword>
<keyword evidence="6 9" id="KW-0687">Ribonucleoprotein</keyword>
<evidence type="ECO:0000256" key="4">
    <source>
        <dbReference type="ARBA" id="ARBA00022980"/>
    </source>
</evidence>
<dbReference type="GO" id="GO:0005840">
    <property type="term" value="C:ribosome"/>
    <property type="evidence" value="ECO:0007669"/>
    <property type="project" value="UniProtKB-KW"/>
</dbReference>
<dbReference type="GO" id="GO:0006412">
    <property type="term" value="P:translation"/>
    <property type="evidence" value="ECO:0007669"/>
    <property type="project" value="InterPro"/>
</dbReference>
<dbReference type="AlphaFoldDB" id="A0A8C0PI26"/>
<dbReference type="PANTHER" id="PTHR12220">
    <property type="entry name" value="50S/60S RIBOSOMAL PROTEIN L16"/>
    <property type="match status" value="1"/>
</dbReference>
<dbReference type="InterPro" id="IPR016180">
    <property type="entry name" value="Ribosomal_uL16_dom"/>
</dbReference>
<dbReference type="PRINTS" id="PR00060">
    <property type="entry name" value="RIBOSOMALL16"/>
</dbReference>
<evidence type="ECO:0000256" key="10">
    <source>
        <dbReference type="SAM" id="MobiDB-lite"/>
    </source>
</evidence>
<evidence type="ECO:0000256" key="5">
    <source>
        <dbReference type="ARBA" id="ARBA00023128"/>
    </source>
</evidence>
<dbReference type="GO" id="GO:1990904">
    <property type="term" value="C:ribonucleoprotein complex"/>
    <property type="evidence" value="ECO:0007669"/>
    <property type="project" value="UniProtKB-KW"/>
</dbReference>
<evidence type="ECO:0000256" key="6">
    <source>
        <dbReference type="ARBA" id="ARBA00023274"/>
    </source>
</evidence>
<evidence type="ECO:0000256" key="7">
    <source>
        <dbReference type="ARBA" id="ARBA00035302"/>
    </source>
</evidence>
<evidence type="ECO:0000256" key="2">
    <source>
        <dbReference type="ARBA" id="ARBA00008931"/>
    </source>
</evidence>
<dbReference type="PANTHER" id="PTHR12220:SF13">
    <property type="entry name" value="LARGE RIBOSOMAL SUBUNIT PROTEIN UL16M"/>
    <property type="match status" value="1"/>
</dbReference>
<evidence type="ECO:0000313" key="11">
    <source>
        <dbReference type="Ensembl" id="ENSCAFP00030042096.1"/>
    </source>
</evidence>
<comment type="similarity">
    <text evidence="2 9">Belongs to the universal ribosomal protein uL16 family.</text>
</comment>
<evidence type="ECO:0000256" key="8">
    <source>
        <dbReference type="ARBA" id="ARBA00035440"/>
    </source>
</evidence>